<evidence type="ECO:0000313" key="1">
    <source>
        <dbReference type="EMBL" id="KAI6089343.1"/>
    </source>
</evidence>
<gene>
    <name evidence="1" type="ORF">F4821DRAFT_231775</name>
</gene>
<organism evidence="1 2">
    <name type="scientific">Hypoxylon rubiginosum</name>
    <dbReference type="NCBI Taxonomy" id="110542"/>
    <lineage>
        <taxon>Eukaryota</taxon>
        <taxon>Fungi</taxon>
        <taxon>Dikarya</taxon>
        <taxon>Ascomycota</taxon>
        <taxon>Pezizomycotina</taxon>
        <taxon>Sordariomycetes</taxon>
        <taxon>Xylariomycetidae</taxon>
        <taxon>Xylariales</taxon>
        <taxon>Hypoxylaceae</taxon>
        <taxon>Hypoxylon</taxon>
    </lineage>
</organism>
<protein>
    <submittedName>
        <fullName evidence="1">Uncharacterized protein</fullName>
    </submittedName>
</protein>
<sequence>MADDRRNRGQPLRHDQDDESQYPPIPGEEDDRAPMARYPVVSTVRLPSIQDPYGGRTWDPRAASYGPSPSSTNGYAPPPSSAHAPPSTGYSPPSGSSAYPPPTTYIPQGHAPDPRGAAYQADPRASPYYAGYSTPGPYDMAYRADRGPPGYPAPYTREMAGGAAVMPQSAPRQRTSIACRYCRRRKIRCSGYQNSPGGKCTNCIKMNQECVFQPVSSSSSTAFVPVSALPNGIPPGTQLFGAYGQPLGGPSNLAPAGGYPAGGAQYDQPLPSPTGSYASFSDETSRRRPRPSDDEHTVRLPPPSTFPDDNPRRRSPSSSGSPSHLQPLPQMQAQPSPYASYDNRTPPPRGSPSGPPAGTSNSNSVMSLEHIVGGDIDQKMLGRLDRRRQQ</sequence>
<keyword evidence="2" id="KW-1185">Reference proteome</keyword>
<dbReference type="EMBL" id="MU394296">
    <property type="protein sequence ID" value="KAI6089343.1"/>
    <property type="molecule type" value="Genomic_DNA"/>
</dbReference>
<dbReference type="Proteomes" id="UP001497680">
    <property type="component" value="Unassembled WGS sequence"/>
</dbReference>
<evidence type="ECO:0000313" key="2">
    <source>
        <dbReference type="Proteomes" id="UP001497680"/>
    </source>
</evidence>
<comment type="caution">
    <text evidence="1">The sequence shown here is derived from an EMBL/GenBank/DDBJ whole genome shotgun (WGS) entry which is preliminary data.</text>
</comment>
<proteinExistence type="predicted"/>
<name>A0ACC0D9L0_9PEZI</name>
<reference evidence="1 2" key="1">
    <citation type="journal article" date="2022" name="New Phytol.">
        <title>Ecological generalism drives hyperdiversity of secondary metabolite gene clusters in xylarialean endophytes.</title>
        <authorList>
            <person name="Franco M.E.E."/>
            <person name="Wisecaver J.H."/>
            <person name="Arnold A.E."/>
            <person name="Ju Y.M."/>
            <person name="Slot J.C."/>
            <person name="Ahrendt S."/>
            <person name="Moore L.P."/>
            <person name="Eastman K.E."/>
            <person name="Scott K."/>
            <person name="Konkel Z."/>
            <person name="Mondo S.J."/>
            <person name="Kuo A."/>
            <person name="Hayes R.D."/>
            <person name="Haridas S."/>
            <person name="Andreopoulos B."/>
            <person name="Riley R."/>
            <person name="LaButti K."/>
            <person name="Pangilinan J."/>
            <person name="Lipzen A."/>
            <person name="Amirebrahimi M."/>
            <person name="Yan J."/>
            <person name="Adam C."/>
            <person name="Keymanesh K."/>
            <person name="Ng V."/>
            <person name="Louie K."/>
            <person name="Northen T."/>
            <person name="Drula E."/>
            <person name="Henrissat B."/>
            <person name="Hsieh H.M."/>
            <person name="Youens-Clark K."/>
            <person name="Lutzoni F."/>
            <person name="Miadlikowska J."/>
            <person name="Eastwood D.C."/>
            <person name="Hamelin R.C."/>
            <person name="Grigoriev I.V."/>
            <person name="U'Ren J.M."/>
        </authorList>
    </citation>
    <scope>NUCLEOTIDE SEQUENCE [LARGE SCALE GENOMIC DNA]</scope>
    <source>
        <strain evidence="1 2">ER1909</strain>
    </source>
</reference>
<accession>A0ACC0D9L0</accession>